<dbReference type="AlphaFoldDB" id="A0AAD3R0E5"/>
<accession>A0AAD3R0E5</accession>
<reference evidence="1" key="1">
    <citation type="submission" date="2022-08" db="EMBL/GenBank/DDBJ databases">
        <title>Genome sequencing of akame (Lates japonicus).</title>
        <authorList>
            <person name="Hashiguchi Y."/>
            <person name="Takahashi H."/>
        </authorList>
    </citation>
    <scope>NUCLEOTIDE SEQUENCE</scope>
    <source>
        <strain evidence="1">Kochi</strain>
    </source>
</reference>
<dbReference type="Proteomes" id="UP001279410">
    <property type="component" value="Unassembled WGS sequence"/>
</dbReference>
<organism evidence="1 2">
    <name type="scientific">Lates japonicus</name>
    <name type="common">Japanese lates</name>
    <dbReference type="NCBI Taxonomy" id="270547"/>
    <lineage>
        <taxon>Eukaryota</taxon>
        <taxon>Metazoa</taxon>
        <taxon>Chordata</taxon>
        <taxon>Craniata</taxon>
        <taxon>Vertebrata</taxon>
        <taxon>Euteleostomi</taxon>
        <taxon>Actinopterygii</taxon>
        <taxon>Neopterygii</taxon>
        <taxon>Teleostei</taxon>
        <taxon>Neoteleostei</taxon>
        <taxon>Acanthomorphata</taxon>
        <taxon>Carangaria</taxon>
        <taxon>Carangaria incertae sedis</taxon>
        <taxon>Centropomidae</taxon>
        <taxon>Lates</taxon>
    </lineage>
</organism>
<sequence length="107" mass="11524">MPVAPEWEAVDGNYPSKLTQTDKTLVVLDSSQLLQLSGVTPSQGVGIELLATFQLVRVVCHCSVTDKRRRMSLAHTAGLLASLSAQTLDSYQLTGVASTPPLFRVQL</sequence>
<evidence type="ECO:0000313" key="1">
    <source>
        <dbReference type="EMBL" id="GLD50973.1"/>
    </source>
</evidence>
<gene>
    <name evidence="1" type="ORF">AKAME5_000409600</name>
</gene>
<protein>
    <submittedName>
        <fullName evidence="1">Aquaporin-1-like protein</fullName>
    </submittedName>
</protein>
<proteinExistence type="predicted"/>
<name>A0AAD3R0E5_LATJO</name>
<evidence type="ECO:0000313" key="2">
    <source>
        <dbReference type="Proteomes" id="UP001279410"/>
    </source>
</evidence>
<comment type="caution">
    <text evidence="1">The sequence shown here is derived from an EMBL/GenBank/DDBJ whole genome shotgun (WGS) entry which is preliminary data.</text>
</comment>
<dbReference type="EMBL" id="BRZM01000010">
    <property type="protein sequence ID" value="GLD50973.1"/>
    <property type="molecule type" value="Genomic_DNA"/>
</dbReference>
<keyword evidence="2" id="KW-1185">Reference proteome</keyword>